<evidence type="ECO:0000313" key="3">
    <source>
        <dbReference type="EMBL" id="MFC5509569.1"/>
    </source>
</evidence>
<dbReference type="InterPro" id="IPR000160">
    <property type="entry name" value="GGDEF_dom"/>
</dbReference>
<dbReference type="CDD" id="cd01949">
    <property type="entry name" value="GGDEF"/>
    <property type="match status" value="1"/>
</dbReference>
<dbReference type="NCBIfam" id="TIGR00254">
    <property type="entry name" value="GGDEF"/>
    <property type="match status" value="1"/>
</dbReference>
<dbReference type="CDD" id="cd01948">
    <property type="entry name" value="EAL"/>
    <property type="match status" value="1"/>
</dbReference>
<dbReference type="InterPro" id="IPR029016">
    <property type="entry name" value="GAF-like_dom_sf"/>
</dbReference>
<proteinExistence type="predicted"/>
<organism evidence="3 4">
    <name type="scientific">Massilia jejuensis</name>
    <dbReference type="NCBI Taxonomy" id="648894"/>
    <lineage>
        <taxon>Bacteria</taxon>
        <taxon>Pseudomonadati</taxon>
        <taxon>Pseudomonadota</taxon>
        <taxon>Betaproteobacteria</taxon>
        <taxon>Burkholderiales</taxon>
        <taxon>Oxalobacteraceae</taxon>
        <taxon>Telluria group</taxon>
        <taxon>Massilia</taxon>
    </lineage>
</organism>
<dbReference type="InterPro" id="IPR029787">
    <property type="entry name" value="Nucleotide_cyclase"/>
</dbReference>
<dbReference type="InterPro" id="IPR035919">
    <property type="entry name" value="EAL_sf"/>
</dbReference>
<dbReference type="SMART" id="SM00052">
    <property type="entry name" value="EAL"/>
    <property type="match status" value="1"/>
</dbReference>
<accession>A0ABW0PCH3</accession>
<dbReference type="SUPFAM" id="SSF55781">
    <property type="entry name" value="GAF domain-like"/>
    <property type="match status" value="1"/>
</dbReference>
<evidence type="ECO:0000259" key="1">
    <source>
        <dbReference type="PROSITE" id="PS50883"/>
    </source>
</evidence>
<dbReference type="Pfam" id="PF01590">
    <property type="entry name" value="GAF"/>
    <property type="match status" value="1"/>
</dbReference>
<feature type="domain" description="GGDEF" evidence="2">
    <location>
        <begin position="224"/>
        <end position="354"/>
    </location>
</feature>
<dbReference type="Gene3D" id="3.30.450.40">
    <property type="match status" value="1"/>
</dbReference>
<dbReference type="SMART" id="SM00267">
    <property type="entry name" value="GGDEF"/>
    <property type="match status" value="1"/>
</dbReference>
<dbReference type="EMBL" id="JBHSMS010000003">
    <property type="protein sequence ID" value="MFC5509569.1"/>
    <property type="molecule type" value="Genomic_DNA"/>
</dbReference>
<dbReference type="InterPro" id="IPR043128">
    <property type="entry name" value="Rev_trsase/Diguanyl_cyclase"/>
</dbReference>
<dbReference type="Gene3D" id="3.30.70.270">
    <property type="match status" value="1"/>
</dbReference>
<dbReference type="SUPFAM" id="SSF55073">
    <property type="entry name" value="Nucleotide cyclase"/>
    <property type="match status" value="1"/>
</dbReference>
<evidence type="ECO:0000313" key="4">
    <source>
        <dbReference type="Proteomes" id="UP001596031"/>
    </source>
</evidence>
<dbReference type="PANTHER" id="PTHR33121">
    <property type="entry name" value="CYCLIC DI-GMP PHOSPHODIESTERASE PDEF"/>
    <property type="match status" value="1"/>
</dbReference>
<dbReference type="InterPro" id="IPR050706">
    <property type="entry name" value="Cyclic-di-GMP_PDE-like"/>
</dbReference>
<dbReference type="InterPro" id="IPR001633">
    <property type="entry name" value="EAL_dom"/>
</dbReference>
<gene>
    <name evidence="3" type="ORF">ACFPOU_00320</name>
</gene>
<dbReference type="Proteomes" id="UP001596031">
    <property type="component" value="Unassembled WGS sequence"/>
</dbReference>
<comment type="caution">
    <text evidence="3">The sequence shown here is derived from an EMBL/GenBank/DDBJ whole genome shotgun (WGS) entry which is preliminary data.</text>
</comment>
<dbReference type="InterPro" id="IPR003018">
    <property type="entry name" value="GAF"/>
</dbReference>
<dbReference type="SMART" id="SM00065">
    <property type="entry name" value="GAF"/>
    <property type="match status" value="1"/>
</dbReference>
<dbReference type="Gene3D" id="3.20.20.450">
    <property type="entry name" value="EAL domain"/>
    <property type="match status" value="1"/>
</dbReference>
<dbReference type="PROSITE" id="PS50887">
    <property type="entry name" value="GGDEF"/>
    <property type="match status" value="1"/>
</dbReference>
<protein>
    <submittedName>
        <fullName evidence="3">Bifunctional diguanylate cyclase/phosphodiesterase</fullName>
    </submittedName>
</protein>
<dbReference type="Pfam" id="PF00563">
    <property type="entry name" value="EAL"/>
    <property type="match status" value="1"/>
</dbReference>
<feature type="domain" description="EAL" evidence="1">
    <location>
        <begin position="363"/>
        <end position="617"/>
    </location>
</feature>
<reference evidence="4" key="1">
    <citation type="journal article" date="2019" name="Int. J. Syst. Evol. Microbiol.">
        <title>The Global Catalogue of Microorganisms (GCM) 10K type strain sequencing project: providing services to taxonomists for standard genome sequencing and annotation.</title>
        <authorList>
            <consortium name="The Broad Institute Genomics Platform"/>
            <consortium name="The Broad Institute Genome Sequencing Center for Infectious Disease"/>
            <person name="Wu L."/>
            <person name="Ma J."/>
        </authorList>
    </citation>
    <scope>NUCLEOTIDE SEQUENCE [LARGE SCALE GENOMIC DNA]</scope>
    <source>
        <strain evidence="4">CCUG 38813</strain>
    </source>
</reference>
<dbReference type="PROSITE" id="PS50883">
    <property type="entry name" value="EAL"/>
    <property type="match status" value="1"/>
</dbReference>
<evidence type="ECO:0000259" key="2">
    <source>
        <dbReference type="PROSITE" id="PS50887"/>
    </source>
</evidence>
<dbReference type="RefSeq" id="WP_379715430.1">
    <property type="nucleotide sequence ID" value="NZ_JBHSMS010000003.1"/>
</dbReference>
<dbReference type="SUPFAM" id="SSF141868">
    <property type="entry name" value="EAL domain-like"/>
    <property type="match status" value="1"/>
</dbReference>
<dbReference type="PANTHER" id="PTHR33121:SF19">
    <property type="entry name" value="CYCLIC DI-GMP PHOSPHODIESTERASE PA2567"/>
    <property type="match status" value="1"/>
</dbReference>
<name>A0ABW0PCH3_9BURK</name>
<keyword evidence="4" id="KW-1185">Reference proteome</keyword>
<dbReference type="Pfam" id="PF00990">
    <property type="entry name" value="GGDEF"/>
    <property type="match status" value="1"/>
</dbReference>
<sequence>MMTPPIPADEARRLAALHATSLFGTGPEEAFDRITRMTAKLLKVPTALISLVGSEMQWFKSRCGFPAQYTSREISFCGHAILTDEPMVIADAASDPRFADNPIVTGAPYIRFYAGVQLYSVERAKLGTLCILDQKPRQLDAAELDELHDLARMVEELIYHRQLALAAQQLHAQLQQNASGSQLAAAAGQVQFLLTHDTLTGLSNRHALMDAIRDNAAAWRRRGTAAVVACLNVDRFKHINDAFGHAAGDEALVAITRSLQAGLGESEMLARTGGDEFVLLLDASVAPALRLRQLVEEVNRSVFYAGNEISIGCSIGFACFPQDGEDADTLLSNAVSAMRHAKSTGGARIVHFAPDQRSAPGRRLALEHQLHRALEREELFVQYQPKIDLQSGTLAGFEALLRWRHPEHGIIAPEEFVPIAEETGLIVPIGDWIARTAVAQIAAWRAAGLPSIPVSVNLSARQFLQGDVVLLVEELLAQADVAPHLLELELTESLSMADPERSLAIMHRLRALGVTLSIDDFGTGYSSFGYLKRLPIDKLKIDKSFIHDMVHSTDANAIVQAIVAMAHHMQLRVVAEGVESAAQAMALRETGCDQAQGYFYARPLDAAAAIAYRASGPALQAAPAGSVR</sequence>